<dbReference type="InterPro" id="IPR021109">
    <property type="entry name" value="Peptidase_aspartic_dom_sf"/>
</dbReference>
<dbReference type="InterPro" id="IPR033121">
    <property type="entry name" value="PEPTIDASE_A1"/>
</dbReference>
<keyword evidence="9" id="KW-1185">Reference proteome</keyword>
<evidence type="ECO:0000256" key="4">
    <source>
        <dbReference type="ARBA" id="ARBA00022801"/>
    </source>
</evidence>
<dbReference type="PANTHER" id="PTHR47967:SF91">
    <property type="entry name" value="PEPTIDASE A1 DOMAIN-CONTAINING PROTEIN"/>
    <property type="match status" value="1"/>
</dbReference>
<evidence type="ECO:0000256" key="1">
    <source>
        <dbReference type="ARBA" id="ARBA00007447"/>
    </source>
</evidence>
<dbReference type="SUPFAM" id="SSF50630">
    <property type="entry name" value="Acid proteases"/>
    <property type="match status" value="1"/>
</dbReference>
<comment type="similarity">
    <text evidence="1">Belongs to the peptidase A1 family.</text>
</comment>
<protein>
    <submittedName>
        <fullName evidence="8">Aspartic proteinase CDR1-like</fullName>
    </submittedName>
</protein>
<dbReference type="GO" id="GO:0006508">
    <property type="term" value="P:proteolysis"/>
    <property type="evidence" value="ECO:0007669"/>
    <property type="project" value="UniProtKB-KW"/>
</dbReference>
<dbReference type="InterPro" id="IPR032799">
    <property type="entry name" value="TAXi_C"/>
</dbReference>
<dbReference type="Pfam" id="PF14543">
    <property type="entry name" value="TAXi_N"/>
    <property type="match status" value="1"/>
</dbReference>
<keyword evidence="3" id="KW-0064">Aspartyl protease</keyword>
<proteinExistence type="inferred from homology"/>
<evidence type="ECO:0000256" key="5">
    <source>
        <dbReference type="ARBA" id="ARBA00023180"/>
    </source>
</evidence>
<dbReference type="OrthoDB" id="2747330at2759"/>
<dbReference type="CDD" id="cd05476">
    <property type="entry name" value="pepsin_A_like_plant"/>
    <property type="match status" value="1"/>
</dbReference>
<evidence type="ECO:0000313" key="9">
    <source>
        <dbReference type="Proteomes" id="UP000634136"/>
    </source>
</evidence>
<evidence type="ECO:0000259" key="7">
    <source>
        <dbReference type="PROSITE" id="PS51767"/>
    </source>
</evidence>
<comment type="caution">
    <text evidence="8">The sequence shown here is derived from an EMBL/GenBank/DDBJ whole genome shotgun (WGS) entry which is preliminary data.</text>
</comment>
<evidence type="ECO:0000313" key="8">
    <source>
        <dbReference type="EMBL" id="KAF7837869.1"/>
    </source>
</evidence>
<dbReference type="InterPro" id="IPR034161">
    <property type="entry name" value="Pepsin-like_plant"/>
</dbReference>
<dbReference type="Pfam" id="PF14541">
    <property type="entry name" value="TAXi_C"/>
    <property type="match status" value="1"/>
</dbReference>
<feature type="domain" description="Peptidase A1" evidence="7">
    <location>
        <begin position="98"/>
        <end position="417"/>
    </location>
</feature>
<keyword evidence="6" id="KW-0732">Signal</keyword>
<keyword evidence="5" id="KW-0325">Glycoprotein</keyword>
<dbReference type="PROSITE" id="PS51767">
    <property type="entry name" value="PEPTIDASE_A1"/>
    <property type="match status" value="1"/>
</dbReference>
<organism evidence="8 9">
    <name type="scientific">Senna tora</name>
    <dbReference type="NCBI Taxonomy" id="362788"/>
    <lineage>
        <taxon>Eukaryota</taxon>
        <taxon>Viridiplantae</taxon>
        <taxon>Streptophyta</taxon>
        <taxon>Embryophyta</taxon>
        <taxon>Tracheophyta</taxon>
        <taxon>Spermatophyta</taxon>
        <taxon>Magnoliopsida</taxon>
        <taxon>eudicotyledons</taxon>
        <taxon>Gunneridae</taxon>
        <taxon>Pentapetalae</taxon>
        <taxon>rosids</taxon>
        <taxon>fabids</taxon>
        <taxon>Fabales</taxon>
        <taxon>Fabaceae</taxon>
        <taxon>Caesalpinioideae</taxon>
        <taxon>Cassia clade</taxon>
        <taxon>Senna</taxon>
    </lineage>
</organism>
<dbReference type="EMBL" id="JAAIUW010000003">
    <property type="protein sequence ID" value="KAF7837869.1"/>
    <property type="molecule type" value="Genomic_DNA"/>
</dbReference>
<evidence type="ECO:0000256" key="2">
    <source>
        <dbReference type="ARBA" id="ARBA00022670"/>
    </source>
</evidence>
<reference evidence="8" key="1">
    <citation type="submission" date="2020-09" db="EMBL/GenBank/DDBJ databases">
        <title>Genome-Enabled Discovery of Anthraquinone Biosynthesis in Senna tora.</title>
        <authorList>
            <person name="Kang S.-H."/>
            <person name="Pandey R.P."/>
            <person name="Lee C.-M."/>
            <person name="Sim J.-S."/>
            <person name="Jeong J.-T."/>
            <person name="Choi B.-S."/>
            <person name="Jung M."/>
            <person name="Ginzburg D."/>
            <person name="Zhao K."/>
            <person name="Won S.Y."/>
            <person name="Oh T.-J."/>
            <person name="Yu Y."/>
            <person name="Kim N.-H."/>
            <person name="Lee O.R."/>
            <person name="Lee T.-H."/>
            <person name="Bashyal P."/>
            <person name="Kim T.-S."/>
            <person name="Lee W.-H."/>
            <person name="Kawkins C."/>
            <person name="Kim C.-K."/>
            <person name="Kim J.S."/>
            <person name="Ahn B.O."/>
            <person name="Rhee S.Y."/>
            <person name="Sohng J.K."/>
        </authorList>
    </citation>
    <scope>NUCLEOTIDE SEQUENCE</scope>
    <source>
        <tissue evidence="8">Leaf</tissue>
    </source>
</reference>
<dbReference type="GO" id="GO:0005576">
    <property type="term" value="C:extracellular region"/>
    <property type="evidence" value="ECO:0007669"/>
    <property type="project" value="TreeGrafter"/>
</dbReference>
<dbReference type="GO" id="GO:0004190">
    <property type="term" value="F:aspartic-type endopeptidase activity"/>
    <property type="evidence" value="ECO:0007669"/>
    <property type="project" value="UniProtKB-KW"/>
</dbReference>
<name>A0A835CCX4_9FABA</name>
<evidence type="ECO:0000256" key="6">
    <source>
        <dbReference type="SAM" id="SignalP"/>
    </source>
</evidence>
<evidence type="ECO:0000256" key="3">
    <source>
        <dbReference type="ARBA" id="ARBA00022750"/>
    </source>
</evidence>
<sequence>MASPLHFLLCIFFLSCSIFMPSSKSHSTNPFNGGFAISLIHRDSPQSPFYNHSMTTYDRHLAAAHRSIRRLNWLLLRAASQNDPPDISSEIFFSANEYIMTFYIGNPPVKINAFADSGSDLIWTKALPYFDPSKSFSYTNLSCGHASCTELGPERKTCSKTDDPCTYKLTYADESTTSGVVATDKFTFEAPDGSLVDVGFLEFGYSYVSSPDFPGMQNGCVGLNREHFSLVNQLGIKRFSHCMAIPDAGGSGNGRMHFGSMAPILGDTTPILMDKPWHYYVTLESISIGDQQVPFRQGVFNVARNNDEGFVIDSGTSNTLLREDVYEIFLFIMTLRVPFPVTKMLYFDLCFHGSYQDLSSIPFVTFHFTGANVRLLKENTFLEVGGGFWCLGILKSEGDLSIFGSMQMRNLWGQADC</sequence>
<feature type="chain" id="PRO_5032727679" evidence="6">
    <location>
        <begin position="26"/>
        <end position="417"/>
    </location>
</feature>
<dbReference type="Gene3D" id="2.40.70.10">
    <property type="entry name" value="Acid Proteases"/>
    <property type="match status" value="2"/>
</dbReference>
<accession>A0A835CCX4</accession>
<dbReference type="Proteomes" id="UP000634136">
    <property type="component" value="Unassembled WGS sequence"/>
</dbReference>
<dbReference type="AlphaFoldDB" id="A0A835CCX4"/>
<keyword evidence="2" id="KW-0645">Protease</keyword>
<dbReference type="PANTHER" id="PTHR47967">
    <property type="entry name" value="OS07G0603500 PROTEIN-RELATED"/>
    <property type="match status" value="1"/>
</dbReference>
<gene>
    <name evidence="8" type="ORF">G2W53_006351</name>
</gene>
<keyword evidence="4" id="KW-0378">Hydrolase</keyword>
<dbReference type="InterPro" id="IPR051708">
    <property type="entry name" value="Plant_Aspart_Prot_A1"/>
</dbReference>
<feature type="signal peptide" evidence="6">
    <location>
        <begin position="1"/>
        <end position="25"/>
    </location>
</feature>
<dbReference type="InterPro" id="IPR032861">
    <property type="entry name" value="TAXi_N"/>
</dbReference>